<protein>
    <submittedName>
        <fullName evidence="10">Carbohydrate ABC transporter permease</fullName>
    </submittedName>
</protein>
<evidence type="ECO:0000256" key="1">
    <source>
        <dbReference type="ARBA" id="ARBA00004651"/>
    </source>
</evidence>
<keyword evidence="5 7" id="KW-1133">Transmembrane helix</keyword>
<dbReference type="Pfam" id="PF00528">
    <property type="entry name" value="BPD_transp_1"/>
    <property type="match status" value="1"/>
</dbReference>
<feature type="transmembrane region" description="Helical" evidence="7">
    <location>
        <begin position="151"/>
        <end position="171"/>
    </location>
</feature>
<keyword evidence="3" id="KW-1003">Cell membrane</keyword>
<feature type="transmembrane region" description="Helical" evidence="7">
    <location>
        <begin position="70"/>
        <end position="92"/>
    </location>
</feature>
<proteinExistence type="inferred from homology"/>
<feature type="transmembrane region" description="Helical" evidence="7">
    <location>
        <begin position="215"/>
        <end position="237"/>
    </location>
</feature>
<evidence type="ECO:0000313" key="11">
    <source>
        <dbReference type="Proteomes" id="UP000824132"/>
    </source>
</evidence>
<feature type="transmembrane region" description="Helical" evidence="7">
    <location>
        <begin position="258"/>
        <end position="280"/>
    </location>
</feature>
<evidence type="ECO:0000256" key="2">
    <source>
        <dbReference type="ARBA" id="ARBA00022448"/>
    </source>
</evidence>
<feature type="transmembrane region" description="Helical" evidence="7">
    <location>
        <begin position="183"/>
        <end position="203"/>
    </location>
</feature>
<keyword evidence="6 7" id="KW-0472">Membrane</keyword>
<comment type="caution">
    <text evidence="10">The sequence shown here is derived from an EMBL/GenBank/DDBJ whole genome shotgun (WGS) entry which is preliminary data.</text>
</comment>
<evidence type="ECO:0000256" key="5">
    <source>
        <dbReference type="ARBA" id="ARBA00022989"/>
    </source>
</evidence>
<reference evidence="10" key="2">
    <citation type="submission" date="2021-04" db="EMBL/GenBank/DDBJ databases">
        <authorList>
            <person name="Gilroy R."/>
        </authorList>
    </citation>
    <scope>NUCLEOTIDE SEQUENCE</scope>
    <source>
        <strain evidence="10">CHK187-5294</strain>
    </source>
</reference>
<feature type="region of interest" description="Disordered" evidence="8">
    <location>
        <begin position="1"/>
        <end position="40"/>
    </location>
</feature>
<dbReference type="InterPro" id="IPR035906">
    <property type="entry name" value="MetI-like_sf"/>
</dbReference>
<evidence type="ECO:0000313" key="10">
    <source>
        <dbReference type="EMBL" id="HIZ03390.1"/>
    </source>
</evidence>
<name>A0A9D2ICA4_9FIRM</name>
<dbReference type="EMBL" id="DXCL01000023">
    <property type="protein sequence ID" value="HIZ03390.1"/>
    <property type="molecule type" value="Genomic_DNA"/>
</dbReference>
<dbReference type="Proteomes" id="UP000824132">
    <property type="component" value="Unassembled WGS sequence"/>
</dbReference>
<dbReference type="AlphaFoldDB" id="A0A9D2ICA4"/>
<comment type="subcellular location">
    <subcellularLocation>
        <location evidence="1 7">Cell membrane</location>
        <topology evidence="1 7">Multi-pass membrane protein</topology>
    </subcellularLocation>
</comment>
<feature type="transmembrane region" description="Helical" evidence="7">
    <location>
        <begin position="318"/>
        <end position="340"/>
    </location>
</feature>
<gene>
    <name evidence="10" type="ORF">H9727_03805</name>
</gene>
<dbReference type="GO" id="GO:0055085">
    <property type="term" value="P:transmembrane transport"/>
    <property type="evidence" value="ECO:0007669"/>
    <property type="project" value="InterPro"/>
</dbReference>
<evidence type="ECO:0000256" key="6">
    <source>
        <dbReference type="ARBA" id="ARBA00023136"/>
    </source>
</evidence>
<evidence type="ECO:0000256" key="3">
    <source>
        <dbReference type="ARBA" id="ARBA00022475"/>
    </source>
</evidence>
<dbReference type="InterPro" id="IPR000515">
    <property type="entry name" value="MetI-like"/>
</dbReference>
<dbReference type="PANTHER" id="PTHR43744:SF12">
    <property type="entry name" value="ABC TRANSPORTER PERMEASE PROTEIN MG189-RELATED"/>
    <property type="match status" value="1"/>
</dbReference>
<keyword evidence="2 7" id="KW-0813">Transport</keyword>
<sequence>MTEILNDNDVSQELEDVDTNLVSQEPETAEPESAEEEKKQNPFARALRTFCGWFGFGVLGGSSSKKRKKIFFDVIAYIVLVIGGITMIYPLWWMLAASFAENQIIMVDTVFWPSHTGTEFGFFYHYDNAFRLIDSIWRVDGMFWRSILNTLIYSLVPVTVGVIVSAAAAFAFAKLDFKGKNIVFFYCLAAIMIPFPSIMIAQYCFYVELGWTENGLAMIIPGCFGAIMTAFFIRQFLFGLPTSIIEAAKIDGAGYWRIFWTFIIPLAKPAIMAQFILSFMGSWNNYLAPSIFIGNDEWKPLVLLVDQLDTSYGTDPNLAPAVMAASVVAVAPILILFAVFQKTIIGSIMLTGSKE</sequence>
<dbReference type="PROSITE" id="PS50928">
    <property type="entry name" value="ABC_TM1"/>
    <property type="match status" value="1"/>
</dbReference>
<evidence type="ECO:0000259" key="9">
    <source>
        <dbReference type="PROSITE" id="PS50928"/>
    </source>
</evidence>
<reference evidence="10" key="1">
    <citation type="journal article" date="2021" name="PeerJ">
        <title>Extensive microbial diversity within the chicken gut microbiome revealed by metagenomics and culture.</title>
        <authorList>
            <person name="Gilroy R."/>
            <person name="Ravi A."/>
            <person name="Getino M."/>
            <person name="Pursley I."/>
            <person name="Horton D.L."/>
            <person name="Alikhan N.F."/>
            <person name="Baker D."/>
            <person name="Gharbi K."/>
            <person name="Hall N."/>
            <person name="Watson M."/>
            <person name="Adriaenssens E.M."/>
            <person name="Foster-Nyarko E."/>
            <person name="Jarju S."/>
            <person name="Secka A."/>
            <person name="Antonio M."/>
            <person name="Oren A."/>
            <person name="Chaudhuri R.R."/>
            <person name="La Ragione R."/>
            <person name="Hildebrand F."/>
            <person name="Pallen M.J."/>
        </authorList>
    </citation>
    <scope>NUCLEOTIDE SEQUENCE</scope>
    <source>
        <strain evidence="10">CHK187-5294</strain>
    </source>
</reference>
<organism evidence="10 11">
    <name type="scientific">Candidatus Borkfalkia avistercoris</name>
    <dbReference type="NCBI Taxonomy" id="2838504"/>
    <lineage>
        <taxon>Bacteria</taxon>
        <taxon>Bacillati</taxon>
        <taxon>Bacillota</taxon>
        <taxon>Clostridia</taxon>
        <taxon>Christensenellales</taxon>
        <taxon>Christensenellaceae</taxon>
        <taxon>Candidatus Borkfalkia</taxon>
    </lineage>
</organism>
<evidence type="ECO:0000256" key="8">
    <source>
        <dbReference type="SAM" id="MobiDB-lite"/>
    </source>
</evidence>
<evidence type="ECO:0000256" key="7">
    <source>
        <dbReference type="RuleBase" id="RU363032"/>
    </source>
</evidence>
<feature type="domain" description="ABC transmembrane type-1" evidence="9">
    <location>
        <begin position="147"/>
        <end position="340"/>
    </location>
</feature>
<dbReference type="Gene3D" id="1.10.3720.10">
    <property type="entry name" value="MetI-like"/>
    <property type="match status" value="1"/>
</dbReference>
<comment type="similarity">
    <text evidence="7">Belongs to the binding-protein-dependent transport system permease family.</text>
</comment>
<accession>A0A9D2ICA4</accession>
<keyword evidence="4 7" id="KW-0812">Transmembrane</keyword>
<dbReference type="GO" id="GO:0005886">
    <property type="term" value="C:plasma membrane"/>
    <property type="evidence" value="ECO:0007669"/>
    <property type="project" value="UniProtKB-SubCell"/>
</dbReference>
<dbReference type="SUPFAM" id="SSF161098">
    <property type="entry name" value="MetI-like"/>
    <property type="match status" value="1"/>
</dbReference>
<dbReference type="PANTHER" id="PTHR43744">
    <property type="entry name" value="ABC TRANSPORTER PERMEASE PROTEIN MG189-RELATED-RELATED"/>
    <property type="match status" value="1"/>
</dbReference>
<evidence type="ECO:0000256" key="4">
    <source>
        <dbReference type="ARBA" id="ARBA00022692"/>
    </source>
</evidence>
<dbReference type="CDD" id="cd06261">
    <property type="entry name" value="TM_PBP2"/>
    <property type="match status" value="1"/>
</dbReference>